<name>A0AAX1WXR8_9BURK</name>
<dbReference type="EMBL" id="RJVL01000001">
    <property type="protein sequence ID" value="ROR50311.1"/>
    <property type="molecule type" value="Genomic_DNA"/>
</dbReference>
<gene>
    <name evidence="2" type="ORF">EDC60_0062</name>
</gene>
<protein>
    <submittedName>
        <fullName evidence="2">PsiF repeat-containing protein</fullName>
    </submittedName>
</protein>
<feature type="signal peptide" evidence="1">
    <location>
        <begin position="1"/>
        <end position="21"/>
    </location>
</feature>
<proteinExistence type="predicted"/>
<evidence type="ECO:0000313" key="2">
    <source>
        <dbReference type="EMBL" id="ROR50311.1"/>
    </source>
</evidence>
<sequence>MKKLLPLLAAAGFALSFAAHAADAPAAGASATAKAPTAQQTRMKTCNADAGAKNLKGDERKAFMKECLSGNKASTQQDKMKSCNADAGAKNLKGDARKAFMKECLSGAAS</sequence>
<reference evidence="2 3" key="1">
    <citation type="submission" date="2018-11" db="EMBL/GenBank/DDBJ databases">
        <title>Genomic Encyclopedia of Type Strains, Phase IV (KMG-IV): sequencing the most valuable type-strain genomes for metagenomic binning, comparative biology and taxonomic classification.</title>
        <authorList>
            <person name="Goeker M."/>
        </authorList>
    </citation>
    <scope>NUCLEOTIDE SEQUENCE [LARGE SCALE GENOMIC DNA]</scope>
    <source>
        <strain evidence="2 3">DSM 15985</strain>
    </source>
</reference>
<dbReference type="AlphaFoldDB" id="A0AAX1WXR8"/>
<dbReference type="Pfam" id="PF07769">
    <property type="entry name" value="PsiF_repeat"/>
    <property type="match status" value="2"/>
</dbReference>
<evidence type="ECO:0000313" key="3">
    <source>
        <dbReference type="Proteomes" id="UP000271868"/>
    </source>
</evidence>
<keyword evidence="1" id="KW-0732">Signal</keyword>
<dbReference type="RefSeq" id="WP_123674834.1">
    <property type="nucleotide sequence ID" value="NZ_DAMCUG010000264.1"/>
</dbReference>
<dbReference type="Proteomes" id="UP000271868">
    <property type="component" value="Unassembled WGS sequence"/>
</dbReference>
<dbReference type="InterPro" id="IPR011690">
    <property type="entry name" value="P_starv_induced_PsiF"/>
</dbReference>
<feature type="chain" id="PRO_5043824856" evidence="1">
    <location>
        <begin position="22"/>
        <end position="110"/>
    </location>
</feature>
<organism evidence="2 3">
    <name type="scientific">Diaphorobacter nitroreducens</name>
    <dbReference type="NCBI Taxonomy" id="164759"/>
    <lineage>
        <taxon>Bacteria</taxon>
        <taxon>Pseudomonadati</taxon>
        <taxon>Pseudomonadota</taxon>
        <taxon>Betaproteobacteria</taxon>
        <taxon>Burkholderiales</taxon>
        <taxon>Comamonadaceae</taxon>
        <taxon>Diaphorobacter</taxon>
    </lineage>
</organism>
<evidence type="ECO:0000256" key="1">
    <source>
        <dbReference type="SAM" id="SignalP"/>
    </source>
</evidence>
<comment type="caution">
    <text evidence="2">The sequence shown here is derived from an EMBL/GenBank/DDBJ whole genome shotgun (WGS) entry which is preliminary data.</text>
</comment>
<accession>A0AAX1WXR8</accession>
<keyword evidence="3" id="KW-1185">Reference proteome</keyword>